<organism evidence="4 6">
    <name type="scientific">Arcobacter ellisii</name>
    <dbReference type="NCBI Taxonomy" id="913109"/>
    <lineage>
        <taxon>Bacteria</taxon>
        <taxon>Pseudomonadati</taxon>
        <taxon>Campylobacterota</taxon>
        <taxon>Epsilonproteobacteria</taxon>
        <taxon>Campylobacterales</taxon>
        <taxon>Arcobacteraceae</taxon>
        <taxon>Arcobacter</taxon>
    </lineage>
</organism>
<evidence type="ECO:0000256" key="1">
    <source>
        <dbReference type="SAM" id="Phobius"/>
    </source>
</evidence>
<protein>
    <recommendedName>
        <fullName evidence="2">CD-NTase-associated protein 15 domain-containing protein</fullName>
    </recommendedName>
</protein>
<dbReference type="RefSeq" id="WP_118917180.1">
    <property type="nucleotide sequence ID" value="NZ_CP032097.1"/>
</dbReference>
<feature type="domain" description="CD-NTase-associated protein 15" evidence="2">
    <location>
        <begin position="72"/>
        <end position="196"/>
    </location>
</feature>
<evidence type="ECO:0000313" key="6">
    <source>
        <dbReference type="Proteomes" id="UP000290588"/>
    </source>
</evidence>
<dbReference type="AlphaFoldDB" id="A0A347U806"/>
<feature type="transmembrane region" description="Helical" evidence="1">
    <location>
        <begin position="7"/>
        <end position="28"/>
    </location>
</feature>
<accession>A0A347U806</accession>
<keyword evidence="1" id="KW-0812">Transmembrane</keyword>
<keyword evidence="5" id="KW-1185">Reference proteome</keyword>
<evidence type="ECO:0000313" key="4">
    <source>
        <dbReference type="EMBL" id="RXI30308.1"/>
    </source>
</evidence>
<gene>
    <name evidence="3" type="ORF">AELL_1321</name>
    <name evidence="4" type="ORF">CP962_08140</name>
</gene>
<name>A0A347U806_9BACT</name>
<dbReference type="Proteomes" id="UP000262582">
    <property type="component" value="Chromosome"/>
</dbReference>
<dbReference type="EMBL" id="NXIG01000007">
    <property type="protein sequence ID" value="RXI30308.1"/>
    <property type="molecule type" value="Genomic_DNA"/>
</dbReference>
<keyword evidence="1" id="KW-1133">Transmembrane helix</keyword>
<reference evidence="3 5" key="2">
    <citation type="submission" date="2018-08" db="EMBL/GenBank/DDBJ databases">
        <title>Complete genome of the Arcobacter ellisii type strain LMG 26155.</title>
        <authorList>
            <person name="Miller W.G."/>
            <person name="Yee E."/>
            <person name="Bono J.L."/>
        </authorList>
    </citation>
    <scope>NUCLEOTIDE SEQUENCE [LARGE SCALE GENOMIC DNA]</scope>
    <source>
        <strain evidence="3 5">LMG 26155</strain>
    </source>
</reference>
<proteinExistence type="predicted"/>
<dbReference type="InterPro" id="IPR041208">
    <property type="entry name" value="Cap15"/>
</dbReference>
<evidence type="ECO:0000313" key="3">
    <source>
        <dbReference type="EMBL" id="AXX94984.1"/>
    </source>
</evidence>
<dbReference type="Proteomes" id="UP000290588">
    <property type="component" value="Unassembled WGS sequence"/>
</dbReference>
<reference evidence="4 6" key="1">
    <citation type="submission" date="2017-09" db="EMBL/GenBank/DDBJ databases">
        <title>Genomics of the genus Arcobacter.</title>
        <authorList>
            <person name="Perez-Cataluna A."/>
            <person name="Figueras M.J."/>
            <person name="Salas-Masso N."/>
        </authorList>
    </citation>
    <scope>NUCLEOTIDE SEQUENCE [LARGE SCALE GENOMIC DNA]</scope>
    <source>
        <strain evidence="4 6">CECT 7837</strain>
    </source>
</reference>
<keyword evidence="1" id="KW-0472">Membrane</keyword>
<evidence type="ECO:0000313" key="5">
    <source>
        <dbReference type="Proteomes" id="UP000262582"/>
    </source>
</evidence>
<dbReference type="KEGG" id="aell:AELL_1321"/>
<sequence>MWKLLPVSLIIKVYISVLSIIFLIVNLIPEWGLLKVVEVSGLVSLGIMFVLAKWGWKYIWKNKLIDLNKLICPDLNGSWKGNICSNYSNEIKEVKVKIEVDFLTFKMFLISEDNYSESSVISSQLYKDKRTDIIYLYYMFEGQVPNPKKTDETSFDGAGKLKVKYENDFFQLEGTYWTNRAYQNNNNTAGRIELKKSN</sequence>
<evidence type="ECO:0000259" key="2">
    <source>
        <dbReference type="Pfam" id="PF18153"/>
    </source>
</evidence>
<dbReference type="Pfam" id="PF18153">
    <property type="entry name" value="Cap15_CD_rec"/>
    <property type="match status" value="1"/>
</dbReference>
<dbReference type="EMBL" id="CP032097">
    <property type="protein sequence ID" value="AXX94984.1"/>
    <property type="molecule type" value="Genomic_DNA"/>
</dbReference>
<dbReference type="OrthoDB" id="1430668at2"/>
<feature type="transmembrane region" description="Helical" evidence="1">
    <location>
        <begin position="34"/>
        <end position="56"/>
    </location>
</feature>